<accession>A0ACC2AJ14</accession>
<organism evidence="1 2">
    <name type="scientific">Diphasiastrum complanatum</name>
    <name type="common">Issler's clubmoss</name>
    <name type="synonym">Lycopodium complanatum</name>
    <dbReference type="NCBI Taxonomy" id="34168"/>
    <lineage>
        <taxon>Eukaryota</taxon>
        <taxon>Viridiplantae</taxon>
        <taxon>Streptophyta</taxon>
        <taxon>Embryophyta</taxon>
        <taxon>Tracheophyta</taxon>
        <taxon>Lycopodiopsida</taxon>
        <taxon>Lycopodiales</taxon>
        <taxon>Lycopodiaceae</taxon>
        <taxon>Lycopodioideae</taxon>
        <taxon>Diphasiastrum</taxon>
    </lineage>
</organism>
<dbReference type="EMBL" id="CM055112">
    <property type="protein sequence ID" value="KAJ7517431.1"/>
    <property type="molecule type" value="Genomic_DNA"/>
</dbReference>
<comment type="caution">
    <text evidence="1">The sequence shown here is derived from an EMBL/GenBank/DDBJ whole genome shotgun (WGS) entry which is preliminary data.</text>
</comment>
<sequence length="696" mass="76867">MLGDEDDNGVEVSLELCLGRPAIKPACVSQPRRSEDERSLVTDRVVDGGVATTGFRHGREMSTMAVDSAAGFVSDKYATEFYQTSCSLGCVREMDEKMVFPQRVLANMSVTSVELPGAGYVAQDSSASALRKTFSDAAGCLSNAYVDAQWKDVISQQHVLDHQRKRELHAQKRQAARKKRKLLIGEQKNKKLEIEKSKLFPNSPTHSISSPYTKESLPYLPRSAEFQDIRHALQRERDGAHVKEKELMFGFKPKANDEPNLPTGRVSDHNSAQPTEEHDKLETDQWIQKVHELRKVMSPNAPSITQNRTPTSEMAYSPSHAFQTDFTNSDQANILLKKAKFSLDKTEKAMPARDKVLQNEVPKLLNDQISSRNESTASPTTGFETEAPATPFWRSLPTFNADYFIPTPFTFPLQNVGGLSHPVPNFMLASQALRSYGESPCTSFQFSIPPGSTPFQRATLDTTASIESPVLQKTASRHRPISRTKRRKGPGRSRQLEQICFQGGPTSLRNETPTLGIPSKRPLSGTISCDYTKGRNFLDHAYNHAFSGTSSGIQEEVAASGPSHSGKSSSSSSEVYQSAHGETVESYPTRVAADMNVEALQEHGKQRATAATTHKQLPSSDGLSVSTTANGKTIKGVLQTYNEGEVKIRCYCHGNYMNAREFVVHAGGIADPHPERRILVLNPFLYTDPRSPSVQY</sequence>
<dbReference type="Proteomes" id="UP001162992">
    <property type="component" value="Chromosome 21"/>
</dbReference>
<reference evidence="2" key="1">
    <citation type="journal article" date="2024" name="Proc. Natl. Acad. Sci. U.S.A.">
        <title>Extraordinary preservation of gene collinearity over three hundred million years revealed in homosporous lycophytes.</title>
        <authorList>
            <person name="Li C."/>
            <person name="Wickell D."/>
            <person name="Kuo L.Y."/>
            <person name="Chen X."/>
            <person name="Nie B."/>
            <person name="Liao X."/>
            <person name="Peng D."/>
            <person name="Ji J."/>
            <person name="Jenkins J."/>
            <person name="Williams M."/>
            <person name="Shu S."/>
            <person name="Plott C."/>
            <person name="Barry K."/>
            <person name="Rajasekar S."/>
            <person name="Grimwood J."/>
            <person name="Han X."/>
            <person name="Sun S."/>
            <person name="Hou Z."/>
            <person name="He W."/>
            <person name="Dai G."/>
            <person name="Sun C."/>
            <person name="Schmutz J."/>
            <person name="Leebens-Mack J.H."/>
            <person name="Li F.W."/>
            <person name="Wang L."/>
        </authorList>
    </citation>
    <scope>NUCLEOTIDE SEQUENCE [LARGE SCALE GENOMIC DNA]</scope>
    <source>
        <strain evidence="2">cv. PW_Plant_1</strain>
    </source>
</reference>
<keyword evidence="2" id="KW-1185">Reference proteome</keyword>
<evidence type="ECO:0000313" key="2">
    <source>
        <dbReference type="Proteomes" id="UP001162992"/>
    </source>
</evidence>
<protein>
    <submittedName>
        <fullName evidence="1">Uncharacterized protein</fullName>
    </submittedName>
</protein>
<gene>
    <name evidence="1" type="ORF">O6H91_21G024200</name>
</gene>
<proteinExistence type="predicted"/>
<name>A0ACC2AJ14_DIPCM</name>
<evidence type="ECO:0000313" key="1">
    <source>
        <dbReference type="EMBL" id="KAJ7517431.1"/>
    </source>
</evidence>